<protein>
    <submittedName>
        <fullName evidence="2">Uncharacterized protein</fullName>
    </submittedName>
</protein>
<name>U6JUX3_9EIME</name>
<reference evidence="2" key="2">
    <citation type="submission" date="2013-10" db="EMBL/GenBank/DDBJ databases">
        <authorList>
            <person name="Aslett M."/>
        </authorList>
    </citation>
    <scope>NUCLEOTIDE SEQUENCE [LARGE SCALE GENOMIC DNA]</scope>
    <source>
        <strain evidence="2">Houghton</strain>
    </source>
</reference>
<dbReference type="Proteomes" id="UP000030744">
    <property type="component" value="Unassembled WGS sequence"/>
</dbReference>
<dbReference type="AlphaFoldDB" id="U6JUX3"/>
<feature type="compositionally biased region" description="Polar residues" evidence="1">
    <location>
        <begin position="364"/>
        <end position="379"/>
    </location>
</feature>
<dbReference type="VEuPathDB" id="ToxoDB:EMH_0035230"/>
<evidence type="ECO:0000256" key="1">
    <source>
        <dbReference type="SAM" id="MobiDB-lite"/>
    </source>
</evidence>
<dbReference type="OrthoDB" id="347684at2759"/>
<feature type="region of interest" description="Disordered" evidence="1">
    <location>
        <begin position="1"/>
        <end position="22"/>
    </location>
</feature>
<gene>
    <name evidence="2" type="ORF">EMH_0035230</name>
</gene>
<dbReference type="EMBL" id="HG680302">
    <property type="protein sequence ID" value="CDJ27832.1"/>
    <property type="molecule type" value="Genomic_DNA"/>
</dbReference>
<feature type="region of interest" description="Disordered" evidence="1">
    <location>
        <begin position="364"/>
        <end position="390"/>
    </location>
</feature>
<evidence type="ECO:0000313" key="3">
    <source>
        <dbReference type="Proteomes" id="UP000030744"/>
    </source>
</evidence>
<feature type="region of interest" description="Disordered" evidence="1">
    <location>
        <begin position="198"/>
        <end position="232"/>
    </location>
</feature>
<dbReference type="GeneID" id="25378315"/>
<proteinExistence type="predicted"/>
<sequence length="437" mass="47152">MHPPSVMQVASGPPPGTHAFDRHLSPLSNALGKYADPKTARAGRHPSSTCRICAGLLSVLAVVAVTLKFFRFCYDLGGRGDLSRRLAGREPAPEEDLDLSTIIEMCLDMEEEISVGPQTPAVPPEGQWEQHSSWQLLTPYQQSQQTIPAVPSSAEWGSFQQSEGGQFFEPTPISLVQGDYDQGWPHSVEEAHQMPLEGPSELWQGSSVLPPYSGSPFTTASEGSTSTAPPWPTSAPSQFQNLGLGSSFAASDEHVVPGLPTAMELPNPVHFGGVSSSQQMNIQASPDRTHLVSLQADVRQEGASEGGRFHHPHTLEVPHVFQSHVTSPIGPTFGEYNPSAYAGLSSAFLPEGQSSASVNQQVTAAAGVQNPSSSTSLQTPVDEGTDQQQECRTPRLQLLCKLQWMKEPISMQMAPFQYLLLTPERSGPIIPFINFPR</sequence>
<organism evidence="2 3">
    <name type="scientific">Eimeria mitis</name>
    <dbReference type="NCBI Taxonomy" id="44415"/>
    <lineage>
        <taxon>Eukaryota</taxon>
        <taxon>Sar</taxon>
        <taxon>Alveolata</taxon>
        <taxon>Apicomplexa</taxon>
        <taxon>Conoidasida</taxon>
        <taxon>Coccidia</taxon>
        <taxon>Eucoccidiorida</taxon>
        <taxon>Eimeriorina</taxon>
        <taxon>Eimeriidae</taxon>
        <taxon>Eimeria</taxon>
    </lineage>
</organism>
<keyword evidence="3" id="KW-1185">Reference proteome</keyword>
<reference evidence="2" key="1">
    <citation type="submission" date="2013-10" db="EMBL/GenBank/DDBJ databases">
        <title>Genomic analysis of the causative agents of coccidiosis in chickens.</title>
        <authorList>
            <person name="Reid A.J."/>
            <person name="Blake D."/>
            <person name="Billington K."/>
            <person name="Browne H."/>
            <person name="Dunn M."/>
            <person name="Hung S."/>
            <person name="Kawahara F."/>
            <person name="Miranda-Saavedra D."/>
            <person name="Mourier T."/>
            <person name="Nagra H."/>
            <person name="Otto T.D."/>
            <person name="Rawlings N."/>
            <person name="Sanchez A."/>
            <person name="Sanders M."/>
            <person name="Subramaniam C."/>
            <person name="Tay Y."/>
            <person name="Dear P."/>
            <person name="Doerig C."/>
            <person name="Gruber A."/>
            <person name="Parkinson J."/>
            <person name="Shirley M."/>
            <person name="Wan K.L."/>
            <person name="Berriman M."/>
            <person name="Tomley F."/>
            <person name="Pain A."/>
        </authorList>
    </citation>
    <scope>NUCLEOTIDE SEQUENCE [LARGE SCALE GENOMIC DNA]</scope>
    <source>
        <strain evidence="2">Houghton</strain>
    </source>
</reference>
<accession>U6JUX3</accession>
<dbReference type="RefSeq" id="XP_013350409.1">
    <property type="nucleotide sequence ID" value="XM_013494955.1"/>
</dbReference>
<evidence type="ECO:0000313" key="2">
    <source>
        <dbReference type="EMBL" id="CDJ27832.1"/>
    </source>
</evidence>